<keyword evidence="1" id="KW-0808">Transferase</keyword>
<dbReference type="GO" id="GO:0016746">
    <property type="term" value="F:acyltransferase activity"/>
    <property type="evidence" value="ECO:0007669"/>
    <property type="project" value="UniProtKB-KW"/>
</dbReference>
<dbReference type="EC" id="2.3.1.-" evidence="1"/>
<name>A0ABS9NM32_9NEIS</name>
<evidence type="ECO:0000313" key="2">
    <source>
        <dbReference type="Proteomes" id="UP001298424"/>
    </source>
</evidence>
<comment type="caution">
    <text evidence="1">The sequence shown here is derived from an EMBL/GenBank/DDBJ whole genome shotgun (WGS) entry which is preliminary data.</text>
</comment>
<keyword evidence="2" id="KW-1185">Reference proteome</keyword>
<dbReference type="RefSeq" id="WP_238746139.1">
    <property type="nucleotide sequence ID" value="NZ_JAKOOW010000014.1"/>
</dbReference>
<accession>A0ABS9NM32</accession>
<keyword evidence="1" id="KW-0012">Acyltransferase</keyword>
<gene>
    <name evidence="1" type="ORF">MB824_03855</name>
</gene>
<evidence type="ECO:0000313" key="1">
    <source>
        <dbReference type="EMBL" id="MCG6503632.1"/>
    </source>
</evidence>
<dbReference type="Proteomes" id="UP001298424">
    <property type="component" value="Unassembled WGS sequence"/>
</dbReference>
<protein>
    <submittedName>
        <fullName evidence="1">GNAT family N-acetyltransferase</fullName>
        <ecNumber evidence="1">2.3.1.-</ecNumber>
    </submittedName>
</protein>
<proteinExistence type="predicted"/>
<organism evidence="1 2">
    <name type="scientific">Kingella pumchi</name>
    <dbReference type="NCBI Taxonomy" id="2779506"/>
    <lineage>
        <taxon>Bacteria</taxon>
        <taxon>Pseudomonadati</taxon>
        <taxon>Pseudomonadota</taxon>
        <taxon>Betaproteobacteria</taxon>
        <taxon>Neisseriales</taxon>
        <taxon>Neisseriaceae</taxon>
        <taxon>Kingella</taxon>
    </lineage>
</organism>
<sequence>MNLNDGLCRLLTEFPATGLIANDHSEKRMADGLLLSYSKGTGDQAWTVSLYAALVQAGRDELVKLPHFQAAATGGLITVLARLLRLGQIDRTVAVQNFGLSTNLYSHDFLNRPPAALRAAAQAAYPHTAVIIRSLNAAHHRDLMDALQQDGWRFLLTRQIYLTDTIKQITCRSDSKRDAKLLDDGRYRFRRLSAASADADFQAALDFYNGLYLGKYSIGNVRFTHLWLRETVARDLLALYLMECTANGAAAGCAGMICEEGRLTTPVLGYDLSLPQNEALYRRLSAFIVRYCAERNLSQHWSGGAAGFKKSRGAVPELEYTAVYVRHLPLQRRAVWRLLEKLSNGPYRRLLEKNGL</sequence>
<reference evidence="1 2" key="1">
    <citation type="submission" date="2022-02" db="EMBL/GenBank/DDBJ databases">
        <title>Genome sequence data of Kingella unionensis sp. nov. strain CICC 24913 (CCUG 75125).</title>
        <authorList>
            <person name="Xiao M."/>
        </authorList>
    </citation>
    <scope>NUCLEOTIDE SEQUENCE [LARGE SCALE GENOMIC DNA]</scope>
    <source>
        <strain evidence="1 2">CICC 24913</strain>
    </source>
</reference>
<dbReference type="EMBL" id="JAKOOW010000014">
    <property type="protein sequence ID" value="MCG6503632.1"/>
    <property type="molecule type" value="Genomic_DNA"/>
</dbReference>